<gene>
    <name evidence="2" type="ORF">G3580_05590</name>
</gene>
<sequence length="257" mass="28093">MEKPADFLSQHFAIPHIREVTPQRPLDWLSRGWSDMRDNLGASVCYGLFFAVIGYALLTFAAPRPYLFTTAISGFLLVGPLAAAGLYEISRRHERGRNSSFRSSLAGLRRRADVLLHFGLLLALLLIAWERISAVVFALFYADNVPDLGNFLQSIILSGEHTALLVAYLFVGGTLAVLVFCATVIAIPMMMARDTDMLTAMATSARAVAVNPLPMLVWAVLIVALVAMGFATLMVGMVILLPLLGHASWHAYRDMVG</sequence>
<keyword evidence="1" id="KW-1133">Transmembrane helix</keyword>
<feature type="transmembrane region" description="Helical" evidence="1">
    <location>
        <begin position="162"/>
        <end position="187"/>
    </location>
</feature>
<feature type="transmembrane region" description="Helical" evidence="1">
    <location>
        <begin position="40"/>
        <end position="60"/>
    </location>
</feature>
<dbReference type="Proteomes" id="UP000501991">
    <property type="component" value="Chromosome"/>
</dbReference>
<dbReference type="RefSeq" id="WP_173764326.1">
    <property type="nucleotide sequence ID" value="NZ_CP048836.1"/>
</dbReference>
<feature type="transmembrane region" description="Helical" evidence="1">
    <location>
        <begin position="66"/>
        <end position="87"/>
    </location>
</feature>
<feature type="transmembrane region" description="Helical" evidence="1">
    <location>
        <begin position="114"/>
        <end position="142"/>
    </location>
</feature>
<keyword evidence="1" id="KW-0812">Transmembrane</keyword>
<name>A0A6C1B0L6_9RHOO</name>
<dbReference type="AlphaFoldDB" id="A0A6C1B0L6"/>
<feature type="transmembrane region" description="Helical" evidence="1">
    <location>
        <begin position="216"/>
        <end position="244"/>
    </location>
</feature>
<reference evidence="2 3" key="1">
    <citation type="submission" date="2020-02" db="EMBL/GenBank/DDBJ databases">
        <title>Nitrogenibacter mangrovi gen. nov., sp. nov. isolated from mangrove sediment, a denitrifying betaproteobacterium.</title>
        <authorList>
            <person name="Liao H."/>
            <person name="Tian Y."/>
        </authorList>
    </citation>
    <scope>NUCLEOTIDE SEQUENCE [LARGE SCALE GENOMIC DNA]</scope>
    <source>
        <strain evidence="2 3">M9-3-2</strain>
    </source>
</reference>
<dbReference type="KEGG" id="azq:G3580_05590"/>
<keyword evidence="3" id="KW-1185">Reference proteome</keyword>
<evidence type="ECO:0000313" key="2">
    <source>
        <dbReference type="EMBL" id="QID17161.1"/>
    </source>
</evidence>
<protein>
    <submittedName>
        <fullName evidence="2">DUF2189 domain-containing protein</fullName>
    </submittedName>
</protein>
<dbReference type="Pfam" id="PF09955">
    <property type="entry name" value="DUF2189"/>
    <property type="match status" value="1"/>
</dbReference>
<proteinExistence type="predicted"/>
<dbReference type="EMBL" id="CP048836">
    <property type="protein sequence ID" value="QID17161.1"/>
    <property type="molecule type" value="Genomic_DNA"/>
</dbReference>
<keyword evidence="1" id="KW-0472">Membrane</keyword>
<dbReference type="InterPro" id="IPR018692">
    <property type="entry name" value="DUF2189"/>
</dbReference>
<evidence type="ECO:0000313" key="3">
    <source>
        <dbReference type="Proteomes" id="UP000501991"/>
    </source>
</evidence>
<accession>A0A6C1B0L6</accession>
<organism evidence="2 3">
    <name type="scientific">Nitrogeniibacter mangrovi</name>
    <dbReference type="NCBI Taxonomy" id="2016596"/>
    <lineage>
        <taxon>Bacteria</taxon>
        <taxon>Pseudomonadati</taxon>
        <taxon>Pseudomonadota</taxon>
        <taxon>Betaproteobacteria</taxon>
        <taxon>Rhodocyclales</taxon>
        <taxon>Zoogloeaceae</taxon>
        <taxon>Nitrogeniibacter</taxon>
    </lineage>
</organism>
<evidence type="ECO:0000256" key="1">
    <source>
        <dbReference type="SAM" id="Phobius"/>
    </source>
</evidence>